<gene>
    <name evidence="3" type="ORF">CSSPTR1EN2_LOCUS9605</name>
</gene>
<evidence type="ECO:0008006" key="5">
    <source>
        <dbReference type="Google" id="ProtNLM"/>
    </source>
</evidence>
<dbReference type="Proteomes" id="UP001497512">
    <property type="component" value="Chromosome 17"/>
</dbReference>
<proteinExistence type="inferred from homology"/>
<dbReference type="CDD" id="cd04645">
    <property type="entry name" value="LbH_gamma_CA_like"/>
    <property type="match status" value="1"/>
</dbReference>
<dbReference type="InterPro" id="IPR050484">
    <property type="entry name" value="Transf_Hexapept/Carb_Anhydrase"/>
</dbReference>
<dbReference type="InterPro" id="IPR047324">
    <property type="entry name" value="LbH_gamma_CA-like"/>
</dbReference>
<protein>
    <recommendedName>
        <fullName evidence="5">Gamma carbonic anhydrase</fullName>
    </recommendedName>
</protein>
<dbReference type="InterPro" id="IPR011004">
    <property type="entry name" value="Trimer_LpxA-like_sf"/>
</dbReference>
<reference evidence="3" key="1">
    <citation type="submission" date="2024-02" db="EMBL/GenBank/DDBJ databases">
        <authorList>
            <consortium name="ELIXIR-Norway"/>
            <consortium name="Elixir Norway"/>
        </authorList>
    </citation>
    <scope>NUCLEOTIDE SEQUENCE</scope>
</reference>
<evidence type="ECO:0000256" key="2">
    <source>
        <dbReference type="ARBA" id="ARBA00034694"/>
    </source>
</evidence>
<dbReference type="Gene3D" id="2.160.10.10">
    <property type="entry name" value="Hexapeptide repeat proteins"/>
    <property type="match status" value="1"/>
</dbReference>
<name>A0ABP0TZJ9_9BRYO</name>
<evidence type="ECO:0000256" key="1">
    <source>
        <dbReference type="ARBA" id="ARBA00023595"/>
    </source>
</evidence>
<dbReference type="SUPFAM" id="SSF51161">
    <property type="entry name" value="Trimeric LpxA-like enzymes"/>
    <property type="match status" value="1"/>
</dbReference>
<accession>A0ABP0TZJ9</accession>
<dbReference type="Pfam" id="PF14602">
    <property type="entry name" value="Hexapep_2"/>
    <property type="match status" value="1"/>
</dbReference>
<dbReference type="InterPro" id="IPR001451">
    <property type="entry name" value="Hexapep"/>
</dbReference>
<sequence>MAAARVLYNIGFWIRETGQALDRAGCRLQGNNIFKEPLTRHRPVINLYEKVPDVHQDAFVAPSAAVIGDVQIGAKSSVWYGCVLRGDVNSIIVGAETNIQDHSLVHVGTTSLSGDGSPTVIGDKVTIGHSAVLHACTVEDEAFVGMGATLLNGVVIEKGAFVAAGAVVSENTRIPAGQVWAGNPAKFLRQLKEQEAAFIPKSADSYAELASIHVKENSKSVEEILGQSPSEESAAGVAVQ</sequence>
<organism evidence="3 4">
    <name type="scientific">Sphagnum troendelagicum</name>
    <dbReference type="NCBI Taxonomy" id="128251"/>
    <lineage>
        <taxon>Eukaryota</taxon>
        <taxon>Viridiplantae</taxon>
        <taxon>Streptophyta</taxon>
        <taxon>Embryophyta</taxon>
        <taxon>Bryophyta</taxon>
        <taxon>Sphagnophytina</taxon>
        <taxon>Sphagnopsida</taxon>
        <taxon>Sphagnales</taxon>
        <taxon>Sphagnaceae</taxon>
        <taxon>Sphagnum</taxon>
    </lineage>
</organism>
<dbReference type="EMBL" id="OZ019909">
    <property type="protein sequence ID" value="CAK9209281.1"/>
    <property type="molecule type" value="Genomic_DNA"/>
</dbReference>
<evidence type="ECO:0000313" key="4">
    <source>
        <dbReference type="Proteomes" id="UP001497512"/>
    </source>
</evidence>
<dbReference type="PANTHER" id="PTHR13061">
    <property type="entry name" value="DYNACTIN SUBUNIT P25"/>
    <property type="match status" value="1"/>
</dbReference>
<keyword evidence="4" id="KW-1185">Reference proteome</keyword>
<comment type="subcellular location">
    <subcellularLocation>
        <location evidence="2">Mitochondrion membrane</location>
        <topology evidence="2">Peripheral membrane protein</topology>
        <orientation evidence="2">Matrix side</orientation>
    </subcellularLocation>
</comment>
<evidence type="ECO:0000313" key="3">
    <source>
        <dbReference type="EMBL" id="CAK9209281.1"/>
    </source>
</evidence>
<dbReference type="PANTHER" id="PTHR13061:SF50">
    <property type="entry name" value="GAMMA CARBONIC ANHYDRASE 1, MITOCHONDRIAL"/>
    <property type="match status" value="1"/>
</dbReference>
<comment type="similarity">
    <text evidence="1">Belongs to the gamma-class carbonic anhydrase family.</text>
</comment>